<sequence length="210" mass="21264">MSGSEGFLGRWSRRKREATVTPAPAAAPPAAAAPAEALPEFDPASLPPIESLTADSDITAFLRPQVPAALRSAALRRAWTLDPAIRDYVGPADYAWDYNAADGMAGFSLELGGDVKRLLAQAIGLVEEEEKPPEASGEVPAEAVAEIPGPPAPLTALAAPPADLAAEPVPGPTPGTLPAPLAEPAPEAGAGPAPPAAAPLPRRHGGARPV</sequence>
<feature type="compositionally biased region" description="Low complexity" evidence="1">
    <location>
        <begin position="154"/>
        <end position="168"/>
    </location>
</feature>
<dbReference type="OrthoDB" id="8100830at2"/>
<dbReference type="EMBL" id="SMSJ01000048">
    <property type="protein sequence ID" value="TDH59988.1"/>
    <property type="molecule type" value="Genomic_DNA"/>
</dbReference>
<organism evidence="2 3">
    <name type="scientific">Dankookia rubra</name>
    <dbReference type="NCBI Taxonomy" id="1442381"/>
    <lineage>
        <taxon>Bacteria</taxon>
        <taxon>Pseudomonadati</taxon>
        <taxon>Pseudomonadota</taxon>
        <taxon>Alphaproteobacteria</taxon>
        <taxon>Acetobacterales</taxon>
        <taxon>Roseomonadaceae</taxon>
        <taxon>Dankookia</taxon>
    </lineage>
</organism>
<dbReference type="RefSeq" id="WP_133291242.1">
    <property type="nucleotide sequence ID" value="NZ_SMSJ01000048.1"/>
</dbReference>
<dbReference type="Proteomes" id="UP000295096">
    <property type="component" value="Unassembled WGS sequence"/>
</dbReference>
<reference evidence="2 3" key="1">
    <citation type="journal article" date="2016" name="J. Microbiol.">
        <title>Dankookia rubra gen. nov., sp. nov., an alphaproteobacterium isolated from sediment of a shallow stream.</title>
        <authorList>
            <person name="Kim W.H."/>
            <person name="Kim D.H."/>
            <person name="Kang K."/>
            <person name="Ahn T.Y."/>
        </authorList>
    </citation>
    <scope>NUCLEOTIDE SEQUENCE [LARGE SCALE GENOMIC DNA]</scope>
    <source>
        <strain evidence="2 3">JCM30602</strain>
    </source>
</reference>
<feature type="region of interest" description="Disordered" evidence="1">
    <location>
        <begin position="1"/>
        <end position="49"/>
    </location>
</feature>
<proteinExistence type="predicted"/>
<evidence type="ECO:0000313" key="3">
    <source>
        <dbReference type="Proteomes" id="UP000295096"/>
    </source>
</evidence>
<dbReference type="Pfam" id="PF11748">
    <property type="entry name" value="DUF3306"/>
    <property type="match status" value="1"/>
</dbReference>
<evidence type="ECO:0000313" key="2">
    <source>
        <dbReference type="EMBL" id="TDH59988.1"/>
    </source>
</evidence>
<feature type="region of interest" description="Disordered" evidence="1">
    <location>
        <begin position="128"/>
        <end position="210"/>
    </location>
</feature>
<dbReference type="InterPro" id="IPR021735">
    <property type="entry name" value="DUF3306"/>
</dbReference>
<keyword evidence="3" id="KW-1185">Reference proteome</keyword>
<protein>
    <submittedName>
        <fullName evidence="2">DUF3306 domain-containing protein</fullName>
    </submittedName>
</protein>
<gene>
    <name evidence="2" type="ORF">E2C06_24655</name>
</gene>
<feature type="compositionally biased region" description="Low complexity" evidence="1">
    <location>
        <begin position="22"/>
        <end position="44"/>
    </location>
</feature>
<evidence type="ECO:0000256" key="1">
    <source>
        <dbReference type="SAM" id="MobiDB-lite"/>
    </source>
</evidence>
<accession>A0A4R5QBL2</accession>
<dbReference type="AlphaFoldDB" id="A0A4R5QBL2"/>
<feature type="compositionally biased region" description="Pro residues" evidence="1">
    <location>
        <begin position="169"/>
        <end position="183"/>
    </location>
</feature>
<feature type="compositionally biased region" description="Basic residues" evidence="1">
    <location>
        <begin position="201"/>
        <end position="210"/>
    </location>
</feature>
<name>A0A4R5QBL2_9PROT</name>
<comment type="caution">
    <text evidence="2">The sequence shown here is derived from an EMBL/GenBank/DDBJ whole genome shotgun (WGS) entry which is preliminary data.</text>
</comment>